<feature type="domain" description="Pyrrolo-quinoline quinone repeat" evidence="2">
    <location>
        <begin position="231"/>
        <end position="460"/>
    </location>
</feature>
<protein>
    <recommendedName>
        <fullName evidence="2">Pyrrolo-quinoline quinone repeat domain-containing protein</fullName>
    </recommendedName>
</protein>
<gene>
    <name evidence="3" type="ORF">METZ01_LOCUS110424</name>
</gene>
<keyword evidence="1" id="KW-0472">Membrane</keyword>
<dbReference type="PANTHER" id="PTHR34512">
    <property type="entry name" value="CELL SURFACE PROTEIN"/>
    <property type="match status" value="1"/>
</dbReference>
<evidence type="ECO:0000256" key="1">
    <source>
        <dbReference type="SAM" id="Phobius"/>
    </source>
</evidence>
<dbReference type="Gene3D" id="2.130.10.10">
    <property type="entry name" value="YVTN repeat-like/Quinoprotein amine dehydrogenase"/>
    <property type="match status" value="1"/>
</dbReference>
<organism evidence="3">
    <name type="scientific">marine metagenome</name>
    <dbReference type="NCBI Taxonomy" id="408172"/>
    <lineage>
        <taxon>unclassified sequences</taxon>
        <taxon>metagenomes</taxon>
        <taxon>ecological metagenomes</taxon>
    </lineage>
</organism>
<feature type="transmembrane region" description="Helical" evidence="1">
    <location>
        <begin position="16"/>
        <end position="34"/>
    </location>
</feature>
<dbReference type="InterPro" id="IPR002372">
    <property type="entry name" value="PQQ_rpt_dom"/>
</dbReference>
<dbReference type="PANTHER" id="PTHR34512:SF30">
    <property type="entry name" value="OUTER MEMBRANE PROTEIN ASSEMBLY FACTOR BAMB"/>
    <property type="match status" value="1"/>
</dbReference>
<dbReference type="AlphaFoldDB" id="A0A381WYP8"/>
<evidence type="ECO:0000313" key="3">
    <source>
        <dbReference type="EMBL" id="SVA57570.1"/>
    </source>
</evidence>
<reference evidence="3" key="1">
    <citation type="submission" date="2018-05" db="EMBL/GenBank/DDBJ databases">
        <authorList>
            <person name="Lanie J.A."/>
            <person name="Ng W.-L."/>
            <person name="Kazmierczak K.M."/>
            <person name="Andrzejewski T.M."/>
            <person name="Davidsen T.M."/>
            <person name="Wayne K.J."/>
            <person name="Tettelin H."/>
            <person name="Glass J.I."/>
            <person name="Rusch D."/>
            <person name="Podicherti R."/>
            <person name="Tsui H.-C.T."/>
            <person name="Winkler M.E."/>
        </authorList>
    </citation>
    <scope>NUCLEOTIDE SEQUENCE</scope>
</reference>
<dbReference type="Pfam" id="PF13360">
    <property type="entry name" value="PQQ_2"/>
    <property type="match status" value="1"/>
</dbReference>
<dbReference type="InterPro" id="IPR015943">
    <property type="entry name" value="WD40/YVTN_repeat-like_dom_sf"/>
</dbReference>
<dbReference type="SUPFAM" id="SSF50998">
    <property type="entry name" value="Quinoprotein alcohol dehydrogenase-like"/>
    <property type="match status" value="1"/>
</dbReference>
<keyword evidence="1" id="KW-0812">Transmembrane</keyword>
<feature type="transmembrane region" description="Helical" evidence="1">
    <location>
        <begin position="46"/>
        <end position="66"/>
    </location>
</feature>
<dbReference type="EMBL" id="UINC01013300">
    <property type="protein sequence ID" value="SVA57570.1"/>
    <property type="molecule type" value="Genomic_DNA"/>
</dbReference>
<evidence type="ECO:0000259" key="2">
    <source>
        <dbReference type="Pfam" id="PF13360"/>
    </source>
</evidence>
<sequence length="543" mass="59337">MLETEKNSPKSKATRWWPAVVVIAGFALALAVIWSTGGDNQQYRVLRTLAAISISSLLLVAWALFFSRLAKRTRLLIFSGLVGAALLFSVSFRFSQFSGNMVPIYEWRWAKRTLPTIDGQTPKPTGETAAHPLAKLSFPQFLGPSRDCKIPGPSLATDWSAEPPEKLWRQPIGAAWSGFAIAAQRAVTQEQRDENEAVVCYNVQTGSVLWLHTDSGQYKTAIAGEGPRATPTIHDGRVYTLGATGVFNCLELATGKPVWQRHIAIDAGLDLEAPVDQSGLSSNRNKAKEWGYASSPLIVDDKVVVSAGGENGKSLFAYDTAGGEPVWSGGNSRAGYSSARLAKLHGETQILIFNQNGLSAHSPQNGSVAWEFDWSAPFPHVSMPVTLPGNRILLSLGYGKGSKLLQVDFSGGIFSAKELWRSNRMKAKFTNLIFHDDHFYGLDDGIFACIDAQRGRRKWKDGRYGHGQILLRGGHILVMAENGDVVLLQVNPEKQVELTKFAALDGKTWNPPALAGDYLLVRNHREAACYKLPLAKPVKIAVQ</sequence>
<name>A0A381WYP8_9ZZZZ</name>
<keyword evidence="1" id="KW-1133">Transmembrane helix</keyword>
<dbReference type="InterPro" id="IPR011047">
    <property type="entry name" value="Quinoprotein_ADH-like_sf"/>
</dbReference>
<accession>A0A381WYP8</accession>
<proteinExistence type="predicted"/>
<feature type="transmembrane region" description="Helical" evidence="1">
    <location>
        <begin position="75"/>
        <end position="94"/>
    </location>
</feature>